<dbReference type="InterPro" id="IPR001123">
    <property type="entry name" value="LeuE-type"/>
</dbReference>
<evidence type="ECO:0000256" key="6">
    <source>
        <dbReference type="SAM" id="Phobius"/>
    </source>
</evidence>
<dbReference type="PANTHER" id="PTHR30086">
    <property type="entry name" value="ARGININE EXPORTER PROTEIN ARGO"/>
    <property type="match status" value="1"/>
</dbReference>
<keyword evidence="2" id="KW-1003">Cell membrane</keyword>
<evidence type="ECO:0000256" key="1">
    <source>
        <dbReference type="ARBA" id="ARBA00004651"/>
    </source>
</evidence>
<evidence type="ECO:0000256" key="5">
    <source>
        <dbReference type="ARBA" id="ARBA00023136"/>
    </source>
</evidence>
<dbReference type="GO" id="GO:0005886">
    <property type="term" value="C:plasma membrane"/>
    <property type="evidence" value="ECO:0007669"/>
    <property type="project" value="UniProtKB-SubCell"/>
</dbReference>
<reference evidence="7 9" key="1">
    <citation type="submission" date="2015-03" db="EMBL/GenBank/DDBJ databases">
        <authorList>
            <person name="Lepp D."/>
            <person name="Hassan Y.I."/>
            <person name="Li X.-Z."/>
            <person name="Zhou T."/>
        </authorList>
    </citation>
    <scope>NUCLEOTIDE SEQUENCE [LARGE SCALE GENOMIC DNA]</scope>
    <source>
        <strain evidence="7 9">Cr7-05</strain>
    </source>
</reference>
<feature type="transmembrane region" description="Helical" evidence="6">
    <location>
        <begin position="68"/>
        <end position="86"/>
    </location>
</feature>
<gene>
    <name evidence="8" type="ORF">SAMN04488059_14712</name>
    <name evidence="7" type="ORF">WH91_02365</name>
</gene>
<dbReference type="Proteomes" id="UP000182258">
    <property type="component" value="Unassembled WGS sequence"/>
</dbReference>
<keyword evidence="5 6" id="KW-0472">Membrane</keyword>
<dbReference type="PATRIC" id="fig|728005.3.peg.2274"/>
<dbReference type="EMBL" id="FOMB01000047">
    <property type="protein sequence ID" value="SFD37296.1"/>
    <property type="molecule type" value="Genomic_DNA"/>
</dbReference>
<dbReference type="RefSeq" id="WP_046169419.1">
    <property type="nucleotide sequence ID" value="NZ_FOMB01000047.1"/>
</dbReference>
<feature type="transmembrane region" description="Helical" evidence="6">
    <location>
        <begin position="134"/>
        <end position="154"/>
    </location>
</feature>
<organism evidence="8 10">
    <name type="scientific">Devosia psychrophila</name>
    <dbReference type="NCBI Taxonomy" id="728005"/>
    <lineage>
        <taxon>Bacteria</taxon>
        <taxon>Pseudomonadati</taxon>
        <taxon>Pseudomonadota</taxon>
        <taxon>Alphaproteobacteria</taxon>
        <taxon>Hyphomicrobiales</taxon>
        <taxon>Devosiaceae</taxon>
        <taxon>Devosia</taxon>
    </lineage>
</organism>
<evidence type="ECO:0000256" key="4">
    <source>
        <dbReference type="ARBA" id="ARBA00022989"/>
    </source>
</evidence>
<feature type="transmembrane region" description="Helical" evidence="6">
    <location>
        <begin position="106"/>
        <end position="125"/>
    </location>
</feature>
<comment type="subcellular location">
    <subcellularLocation>
        <location evidence="1">Cell membrane</location>
        <topology evidence="1">Multi-pass membrane protein</topology>
    </subcellularLocation>
</comment>
<proteinExistence type="predicted"/>
<keyword evidence="9" id="KW-1185">Reference proteome</keyword>
<feature type="transmembrane region" description="Helical" evidence="6">
    <location>
        <begin position="174"/>
        <end position="194"/>
    </location>
</feature>
<evidence type="ECO:0000313" key="9">
    <source>
        <dbReference type="Proteomes" id="UP000033519"/>
    </source>
</evidence>
<evidence type="ECO:0000313" key="10">
    <source>
        <dbReference type="Proteomes" id="UP000182258"/>
    </source>
</evidence>
<dbReference type="Pfam" id="PF01810">
    <property type="entry name" value="LysE"/>
    <property type="match status" value="1"/>
</dbReference>
<dbReference type="AlphaFoldDB" id="A0A0F5Q0R7"/>
<evidence type="ECO:0000256" key="3">
    <source>
        <dbReference type="ARBA" id="ARBA00022692"/>
    </source>
</evidence>
<feature type="transmembrane region" description="Helical" evidence="6">
    <location>
        <begin position="37"/>
        <end position="56"/>
    </location>
</feature>
<keyword evidence="4 6" id="KW-1133">Transmembrane helix</keyword>
<protein>
    <submittedName>
        <fullName evidence="8">Threonine/homoserine/homoserine lactone efflux protein</fullName>
    </submittedName>
</protein>
<dbReference type="OrthoDB" id="6710777at2"/>
<sequence length="195" mass="20208">MTDALPFIAAVLALLATPGPTNTLMAAAGAQRGVGQSLVLLVGELGGYFIAITLWIELVGAVGASQPLVPVAAKFIAAAFLLWSAWKLWADAGHADLAQRGITLGRVFVTTLINPKALVFAFAIFPHVGFAERLPYLGVFAVLVIATAIGWMALGMVAARSSAGLLTSSRVERITAVALAVFATLLVVQTVQGLL</sequence>
<dbReference type="GO" id="GO:0015171">
    <property type="term" value="F:amino acid transmembrane transporter activity"/>
    <property type="evidence" value="ECO:0007669"/>
    <property type="project" value="TreeGrafter"/>
</dbReference>
<dbReference type="GO" id="GO:0033228">
    <property type="term" value="P:cysteine export across plasma membrane"/>
    <property type="evidence" value="ECO:0007669"/>
    <property type="project" value="TreeGrafter"/>
</dbReference>
<dbReference type="PANTHER" id="PTHR30086:SF20">
    <property type="entry name" value="ARGININE EXPORTER PROTEIN ARGO-RELATED"/>
    <property type="match status" value="1"/>
</dbReference>
<dbReference type="STRING" id="728005.SAMN04488059_14712"/>
<dbReference type="EMBL" id="LAPV01000018">
    <property type="protein sequence ID" value="KKC34527.1"/>
    <property type="molecule type" value="Genomic_DNA"/>
</dbReference>
<evidence type="ECO:0000256" key="2">
    <source>
        <dbReference type="ARBA" id="ARBA00022475"/>
    </source>
</evidence>
<accession>A0A0F5Q0R7</accession>
<reference evidence="8 10" key="2">
    <citation type="submission" date="2016-10" db="EMBL/GenBank/DDBJ databases">
        <authorList>
            <person name="de Groot N.N."/>
        </authorList>
    </citation>
    <scope>NUCLEOTIDE SEQUENCE [LARGE SCALE GENOMIC DNA]</scope>
    <source>
        <strain evidence="8 10">CGMCC 1.10210</strain>
    </source>
</reference>
<evidence type="ECO:0000313" key="7">
    <source>
        <dbReference type="EMBL" id="KKC34527.1"/>
    </source>
</evidence>
<keyword evidence="3 6" id="KW-0812">Transmembrane</keyword>
<dbReference type="Proteomes" id="UP000033519">
    <property type="component" value="Unassembled WGS sequence"/>
</dbReference>
<name>A0A0F5Q0R7_9HYPH</name>
<evidence type="ECO:0000313" key="8">
    <source>
        <dbReference type="EMBL" id="SFD37296.1"/>
    </source>
</evidence>